<feature type="transmembrane region" description="Helical" evidence="6">
    <location>
        <begin position="126"/>
        <end position="145"/>
    </location>
</feature>
<protein>
    <submittedName>
        <fullName evidence="7">Uncharacterized protein</fullName>
    </submittedName>
</protein>
<keyword evidence="5 6" id="KW-0472">Membrane</keyword>
<gene>
    <name evidence="7" type="ORF">TSPGSL018_1595</name>
</gene>
<proteinExistence type="inferred from homology"/>
<evidence type="ECO:0000256" key="3">
    <source>
        <dbReference type="ARBA" id="ARBA00022692"/>
    </source>
</evidence>
<name>A0A061RM09_9CHLO</name>
<sequence length="263" mass="29671">MMSPEMQMRARRYPERYPSPEFPYVEVFFLLPCAVLAILGWQVPLTASILVLDILKDSGLLIWNQTWMLIYYGQRPNELMVKRVAMLGCSALVLVHSVKENKRLSSYAGLLVADDDPKRHSAGRSLALLLGRVLVSLLFVYVGIVQIKRVMLRDMALWKSEARRGALIDGHDNNWLLLEFVLALPFAVGFKTETVSRLLACTLALEALTCWPFWSSAWPTWHYAAHVRSHFVTNLSVAGGLILLQGLGAGRYTVDEVLKKKDV</sequence>
<comment type="similarity">
    <text evidence="2">Belongs to the SURF4 family.</text>
</comment>
<reference evidence="7" key="1">
    <citation type="submission" date="2014-05" db="EMBL/GenBank/DDBJ databases">
        <title>The transcriptome of the halophilic microalga Tetraselmis sp. GSL018 isolated from the Great Salt Lake, Utah.</title>
        <authorList>
            <person name="Jinkerson R.E."/>
            <person name="D'Adamo S."/>
            <person name="Posewitz M.C."/>
        </authorList>
    </citation>
    <scope>NUCLEOTIDE SEQUENCE</scope>
    <source>
        <strain evidence="7">GSL018</strain>
    </source>
</reference>
<evidence type="ECO:0000256" key="5">
    <source>
        <dbReference type="ARBA" id="ARBA00023136"/>
    </source>
</evidence>
<dbReference type="EMBL" id="GBEZ01014513">
    <property type="protein sequence ID" value="JAC71566.1"/>
    <property type="molecule type" value="Transcribed_RNA"/>
</dbReference>
<dbReference type="InterPro" id="IPR002995">
    <property type="entry name" value="Surf4"/>
</dbReference>
<dbReference type="Pfam" id="PF02077">
    <property type="entry name" value="SURF4"/>
    <property type="match status" value="1"/>
</dbReference>
<evidence type="ECO:0000256" key="2">
    <source>
        <dbReference type="ARBA" id="ARBA00006945"/>
    </source>
</evidence>
<feature type="transmembrane region" description="Helical" evidence="6">
    <location>
        <begin position="21"/>
        <end position="43"/>
    </location>
</feature>
<evidence type="ECO:0000256" key="6">
    <source>
        <dbReference type="SAM" id="Phobius"/>
    </source>
</evidence>
<evidence type="ECO:0000256" key="4">
    <source>
        <dbReference type="ARBA" id="ARBA00022989"/>
    </source>
</evidence>
<comment type="subcellular location">
    <subcellularLocation>
        <location evidence="1">Membrane</location>
        <topology evidence="1">Multi-pass membrane protein</topology>
    </subcellularLocation>
</comment>
<evidence type="ECO:0000256" key="1">
    <source>
        <dbReference type="ARBA" id="ARBA00004141"/>
    </source>
</evidence>
<dbReference type="GO" id="GO:0016020">
    <property type="term" value="C:membrane"/>
    <property type="evidence" value="ECO:0007669"/>
    <property type="project" value="UniProtKB-SubCell"/>
</dbReference>
<keyword evidence="3 6" id="KW-0812">Transmembrane</keyword>
<accession>A0A061RM09</accession>
<keyword evidence="4 6" id="KW-1133">Transmembrane helix</keyword>
<evidence type="ECO:0000313" key="7">
    <source>
        <dbReference type="EMBL" id="JAC71566.1"/>
    </source>
</evidence>
<dbReference type="AlphaFoldDB" id="A0A061RM09"/>
<organism evidence="7">
    <name type="scientific">Tetraselmis sp. GSL018</name>
    <dbReference type="NCBI Taxonomy" id="582737"/>
    <lineage>
        <taxon>Eukaryota</taxon>
        <taxon>Viridiplantae</taxon>
        <taxon>Chlorophyta</taxon>
        <taxon>core chlorophytes</taxon>
        <taxon>Chlorodendrophyceae</taxon>
        <taxon>Chlorodendrales</taxon>
        <taxon>Chlorodendraceae</taxon>
        <taxon>Tetraselmis</taxon>
    </lineage>
</organism>